<dbReference type="OrthoDB" id="270318at2759"/>
<comment type="caution">
    <text evidence="1">The sequence shown here is derived from an EMBL/GenBank/DDBJ whole genome shotgun (WGS) entry which is preliminary data.</text>
</comment>
<reference evidence="1 2" key="1">
    <citation type="submission" date="2019-03" db="EMBL/GenBank/DDBJ databases">
        <title>Rhodosporidium diobovatum UCD-FST 08-225 genome sequencing, assembly, and annotation.</title>
        <authorList>
            <person name="Fakankun I.U."/>
            <person name="Fristensky B."/>
            <person name="Levin D.B."/>
        </authorList>
    </citation>
    <scope>NUCLEOTIDE SEQUENCE [LARGE SCALE GENOMIC DNA]</scope>
    <source>
        <strain evidence="1 2">UCD-FST 08-225</strain>
    </source>
</reference>
<feature type="non-terminal residue" evidence="1">
    <location>
        <position position="67"/>
    </location>
</feature>
<dbReference type="SUPFAM" id="SSF48576">
    <property type="entry name" value="Terpenoid synthases"/>
    <property type="match status" value="1"/>
</dbReference>
<dbReference type="Gene3D" id="1.10.600.10">
    <property type="entry name" value="Farnesyl Diphosphate Synthase"/>
    <property type="match status" value="1"/>
</dbReference>
<dbReference type="EMBL" id="SOZI01000218">
    <property type="protein sequence ID" value="TNY17292.1"/>
    <property type="molecule type" value="Genomic_DNA"/>
</dbReference>
<dbReference type="InterPro" id="IPR002060">
    <property type="entry name" value="Squ/phyt_synthse"/>
</dbReference>
<dbReference type="Pfam" id="PF00494">
    <property type="entry name" value="SQS_PSY"/>
    <property type="match status" value="1"/>
</dbReference>
<dbReference type="STRING" id="5288.A0A5C5FLZ8"/>
<protein>
    <submittedName>
        <fullName evidence="1">Uncharacterized protein</fullName>
    </submittedName>
</protein>
<dbReference type="InterPro" id="IPR008949">
    <property type="entry name" value="Isoprenoid_synthase_dom_sf"/>
</dbReference>
<proteinExistence type="predicted"/>
<accession>A0A5C5FLZ8</accession>
<dbReference type="AlphaFoldDB" id="A0A5C5FLZ8"/>
<sequence>NLVRRQDHEGVWASYFYPQQLQPAYWALRAFNVELAALPDQVSNQMIGRMRFQWWKDAVKGLYEVSP</sequence>
<evidence type="ECO:0000313" key="1">
    <source>
        <dbReference type="EMBL" id="TNY17292.1"/>
    </source>
</evidence>
<dbReference type="Proteomes" id="UP000311382">
    <property type="component" value="Unassembled WGS sequence"/>
</dbReference>
<keyword evidence="2" id="KW-1185">Reference proteome</keyword>
<feature type="non-terminal residue" evidence="1">
    <location>
        <position position="1"/>
    </location>
</feature>
<name>A0A5C5FLZ8_9BASI</name>
<evidence type="ECO:0000313" key="2">
    <source>
        <dbReference type="Proteomes" id="UP000311382"/>
    </source>
</evidence>
<gene>
    <name evidence="1" type="ORF">DMC30DRAFT_340898</name>
</gene>
<organism evidence="1 2">
    <name type="scientific">Rhodotorula diobovata</name>
    <dbReference type="NCBI Taxonomy" id="5288"/>
    <lineage>
        <taxon>Eukaryota</taxon>
        <taxon>Fungi</taxon>
        <taxon>Dikarya</taxon>
        <taxon>Basidiomycota</taxon>
        <taxon>Pucciniomycotina</taxon>
        <taxon>Microbotryomycetes</taxon>
        <taxon>Sporidiobolales</taxon>
        <taxon>Sporidiobolaceae</taxon>
        <taxon>Rhodotorula</taxon>
    </lineage>
</organism>